<dbReference type="EMBL" id="JAGTJJ010000108">
    <property type="protein sequence ID" value="MDC3989385.1"/>
    <property type="molecule type" value="Genomic_DNA"/>
</dbReference>
<reference evidence="1 2" key="1">
    <citation type="submission" date="2021-04" db="EMBL/GenBank/DDBJ databases">
        <title>Genome analysis of Polyangium sp.</title>
        <authorList>
            <person name="Li Y."/>
            <person name="Wang J."/>
        </authorList>
    </citation>
    <scope>NUCLEOTIDE SEQUENCE [LARGE SCALE GENOMIC DNA]</scope>
    <source>
        <strain evidence="1 2">SDU14</strain>
    </source>
</reference>
<gene>
    <name evidence="1" type="ORF">KEG57_53485</name>
</gene>
<protein>
    <submittedName>
        <fullName evidence="1">Uncharacterized protein</fullName>
    </submittedName>
</protein>
<sequence length="341" mass="35879">MRLPPISAFLSPIVLIAASMQSGCDVYGGKTDGQDGKLGFYEPREYPADSGSSVLDFERPIALGARADVWVLGPGLGTLMAAESDAPEIVSVVFDIYPIELRAESEGETTLRVTASNGSDSLPLTVQRPDGARVWVLSTPPLFDKPDGFYGQGYALRPGASLRVAAEPRAGTTTLLGFDLFDWSMDPELLAHEADAQVVNTRRVEALGKSGIAHIKTQLGGDLEIATLSAEDKPTLKLYSFASDLDNPVEITALAPGDLGGFALVGNDASGRYVQPSTQDDLTFAAAITSGSVVLIEAERSGRFVSLRACAGVGTLQISYLGAELSVPIEVTPDVADESCP</sequence>
<organism evidence="1 2">
    <name type="scientific">Polyangium jinanense</name>
    <dbReference type="NCBI Taxonomy" id="2829994"/>
    <lineage>
        <taxon>Bacteria</taxon>
        <taxon>Pseudomonadati</taxon>
        <taxon>Myxococcota</taxon>
        <taxon>Polyangia</taxon>
        <taxon>Polyangiales</taxon>
        <taxon>Polyangiaceae</taxon>
        <taxon>Polyangium</taxon>
    </lineage>
</organism>
<dbReference type="Proteomes" id="UP001151081">
    <property type="component" value="Unassembled WGS sequence"/>
</dbReference>
<name>A0A9X3XH22_9BACT</name>
<proteinExistence type="predicted"/>
<dbReference type="RefSeq" id="WP_272428699.1">
    <property type="nucleotide sequence ID" value="NZ_JAGTJJ010000108.1"/>
</dbReference>
<accession>A0A9X3XH22</accession>
<keyword evidence="2" id="KW-1185">Reference proteome</keyword>
<dbReference type="AlphaFoldDB" id="A0A9X3XH22"/>
<evidence type="ECO:0000313" key="1">
    <source>
        <dbReference type="EMBL" id="MDC3989385.1"/>
    </source>
</evidence>
<comment type="caution">
    <text evidence="1">The sequence shown here is derived from an EMBL/GenBank/DDBJ whole genome shotgun (WGS) entry which is preliminary data.</text>
</comment>
<evidence type="ECO:0000313" key="2">
    <source>
        <dbReference type="Proteomes" id="UP001151081"/>
    </source>
</evidence>